<sequence>MVGQADVVVDAVDGQALAARGRAADGGRVAVVARRVLDHRAAERREGVVDDEPGREVGVGDRRCGQVDALSRGGGDGGCEPHGQEQGGSQTSGGAGVETGAGEHGEGSVLRPFRGGRVEVTGAL</sequence>
<evidence type="ECO:0000313" key="3">
    <source>
        <dbReference type="Proteomes" id="UP000544110"/>
    </source>
</evidence>
<feature type="compositionally biased region" description="Basic and acidic residues" evidence="1">
    <location>
        <begin position="51"/>
        <end position="65"/>
    </location>
</feature>
<proteinExistence type="predicted"/>
<feature type="region of interest" description="Disordered" evidence="1">
    <location>
        <begin position="51"/>
        <end position="124"/>
    </location>
</feature>
<protein>
    <submittedName>
        <fullName evidence="2">Uncharacterized protein</fullName>
    </submittedName>
</protein>
<evidence type="ECO:0000313" key="2">
    <source>
        <dbReference type="EMBL" id="NYG53956.1"/>
    </source>
</evidence>
<feature type="compositionally biased region" description="Gly residues" evidence="1">
    <location>
        <begin position="90"/>
        <end position="99"/>
    </location>
</feature>
<gene>
    <name evidence="2" type="ORF">BJ989_000260</name>
</gene>
<organism evidence="2 3">
    <name type="scientific">Nocardioides perillae</name>
    <dbReference type="NCBI Taxonomy" id="1119534"/>
    <lineage>
        <taxon>Bacteria</taxon>
        <taxon>Bacillati</taxon>
        <taxon>Actinomycetota</taxon>
        <taxon>Actinomycetes</taxon>
        <taxon>Propionibacteriales</taxon>
        <taxon>Nocardioidaceae</taxon>
        <taxon>Nocardioides</taxon>
    </lineage>
</organism>
<dbReference type="RefSeq" id="WP_179516681.1">
    <property type="nucleotide sequence ID" value="NZ_JACCAC010000001.1"/>
</dbReference>
<accession>A0A7Y9RRL5</accession>
<evidence type="ECO:0000256" key="1">
    <source>
        <dbReference type="SAM" id="MobiDB-lite"/>
    </source>
</evidence>
<dbReference type="AlphaFoldDB" id="A0A7Y9RRL5"/>
<dbReference type="EMBL" id="JACCAC010000001">
    <property type="protein sequence ID" value="NYG53956.1"/>
    <property type="molecule type" value="Genomic_DNA"/>
</dbReference>
<keyword evidence="3" id="KW-1185">Reference proteome</keyword>
<reference evidence="2 3" key="1">
    <citation type="submission" date="2020-07" db="EMBL/GenBank/DDBJ databases">
        <title>Sequencing the genomes of 1000 actinobacteria strains.</title>
        <authorList>
            <person name="Klenk H.-P."/>
        </authorList>
    </citation>
    <scope>NUCLEOTIDE SEQUENCE [LARGE SCALE GENOMIC DNA]</scope>
    <source>
        <strain evidence="2 3">DSM 24552</strain>
    </source>
</reference>
<dbReference type="Proteomes" id="UP000544110">
    <property type="component" value="Unassembled WGS sequence"/>
</dbReference>
<name>A0A7Y9RRL5_9ACTN</name>
<comment type="caution">
    <text evidence="2">The sequence shown here is derived from an EMBL/GenBank/DDBJ whole genome shotgun (WGS) entry which is preliminary data.</text>
</comment>